<feature type="compositionally biased region" description="Low complexity" evidence="1">
    <location>
        <begin position="15"/>
        <end position="34"/>
    </location>
</feature>
<evidence type="ECO:0000256" key="1">
    <source>
        <dbReference type="SAM" id="MobiDB-lite"/>
    </source>
</evidence>
<evidence type="ECO:0000313" key="2">
    <source>
        <dbReference type="EMBL" id="USR90354.1"/>
    </source>
</evidence>
<accession>A0ABY5AQ33</accession>
<dbReference type="EMBL" id="CP098611">
    <property type="protein sequence ID" value="USR90354.1"/>
    <property type="molecule type" value="Genomic_DNA"/>
</dbReference>
<feature type="region of interest" description="Disordered" evidence="1">
    <location>
        <begin position="1"/>
        <end position="35"/>
    </location>
</feature>
<dbReference type="RefSeq" id="WP_252662387.1">
    <property type="nucleotide sequence ID" value="NZ_CP098611.1"/>
</dbReference>
<proteinExistence type="predicted"/>
<organism evidence="2 3">
    <name type="scientific">Phormidium yuhuli AB48</name>
    <dbReference type="NCBI Taxonomy" id="2940671"/>
    <lineage>
        <taxon>Bacteria</taxon>
        <taxon>Bacillati</taxon>
        <taxon>Cyanobacteriota</taxon>
        <taxon>Cyanophyceae</taxon>
        <taxon>Oscillatoriophycideae</taxon>
        <taxon>Oscillatoriales</taxon>
        <taxon>Oscillatoriaceae</taxon>
        <taxon>Phormidium</taxon>
        <taxon>Phormidium yuhuli</taxon>
    </lineage>
</organism>
<dbReference type="Proteomes" id="UP001056708">
    <property type="component" value="Chromosome"/>
</dbReference>
<evidence type="ECO:0000313" key="3">
    <source>
        <dbReference type="Proteomes" id="UP001056708"/>
    </source>
</evidence>
<gene>
    <name evidence="2" type="ORF">NEA10_16140</name>
</gene>
<reference evidence="2" key="1">
    <citation type="submission" date="2022-06" db="EMBL/GenBank/DDBJ databases">
        <title>Genome sequence of Phormidium yuhuli AB48 isolated from an industrial photobioreactor environment.</title>
        <authorList>
            <person name="Qiu Y."/>
            <person name="Noonan A.J.C."/>
            <person name="Dofher K."/>
            <person name="Koch M."/>
            <person name="Kieft B."/>
            <person name="Lin X."/>
            <person name="Ziels R.M."/>
            <person name="Hallam S.J."/>
        </authorList>
    </citation>
    <scope>NUCLEOTIDE SEQUENCE</scope>
    <source>
        <strain evidence="2">AB48</strain>
    </source>
</reference>
<keyword evidence="3" id="KW-1185">Reference proteome</keyword>
<protein>
    <recommendedName>
        <fullName evidence="4">Lipocalin-like domain-containing protein</fullName>
    </recommendedName>
</protein>
<evidence type="ECO:0008006" key="4">
    <source>
        <dbReference type="Google" id="ProtNLM"/>
    </source>
</evidence>
<sequence>MMSLLWGCADPESASETSRPFSTSPTSTTLTQPSEDWQDAITATTEQAIDAKVSESDVPHDHIKAETLVGRWEPQSYLPSQGDPVDLTALPPAQQADLVWVLTEAGQIHIGELEGTYTVEGETIYARNPDSGDVTEFQFQLSGNYLTVERKGEIEKGVLLLVRHP</sequence>
<name>A0ABY5AQ33_9CYAN</name>